<sequence>MRDAILLEEIINIESFQKIQDDIAKATDIAIIMVDYKGKPITSHSNSTKFCCMVREINEYSALCEKCDSRGGVESARIKEAYIYKCHKGLVDFAVPIIVMGQYLGAMMAGQILVDENDKFELEEIVKVDNTFKNLDNRLKKELEIEYSKLPILSFNKIKSIAQMMFHISNYIAEEAVLKMSLNEINNEYYNEQNEDKNSSKCIDIKKVDETKDVNFMINKYNNEESPIMKAIEYINNNIYENITLKKISSVCNLSQCYFSKLFKKETGINFIEYLNMKKIAKAKQLLINTDKAINSISLDLGFEDCGYFIRIFKKLEGTTPKKFRDMYKKLVLFKK</sequence>
<dbReference type="InterPro" id="IPR018771">
    <property type="entry name" value="PocR_dom"/>
</dbReference>
<dbReference type="Gene3D" id="1.10.10.60">
    <property type="entry name" value="Homeodomain-like"/>
    <property type="match status" value="2"/>
</dbReference>
<dbReference type="Pfam" id="PF12833">
    <property type="entry name" value="HTH_18"/>
    <property type="match status" value="1"/>
</dbReference>
<dbReference type="PANTHER" id="PTHR43280:SF2">
    <property type="entry name" value="HTH-TYPE TRANSCRIPTIONAL REGULATOR EXSA"/>
    <property type="match status" value="1"/>
</dbReference>
<dbReference type="InterPro" id="IPR020449">
    <property type="entry name" value="Tscrpt_reg_AraC-type_HTH"/>
</dbReference>
<name>A0ABN1M5M0_9FIRM</name>
<keyword evidence="2" id="KW-0238">DNA-binding</keyword>
<evidence type="ECO:0000259" key="4">
    <source>
        <dbReference type="PROSITE" id="PS01124"/>
    </source>
</evidence>
<comment type="caution">
    <text evidence="5">The sequence shown here is derived from an EMBL/GenBank/DDBJ whole genome shotgun (WGS) entry which is preliminary data.</text>
</comment>
<dbReference type="PRINTS" id="PR00032">
    <property type="entry name" value="HTHARAC"/>
</dbReference>
<dbReference type="RefSeq" id="WP_346045279.1">
    <property type="nucleotide sequence ID" value="NZ_BAAACP010000010.1"/>
</dbReference>
<reference evidence="5 6" key="1">
    <citation type="journal article" date="2019" name="Int. J. Syst. Evol. Microbiol.">
        <title>The Global Catalogue of Microorganisms (GCM) 10K type strain sequencing project: providing services to taxonomists for standard genome sequencing and annotation.</title>
        <authorList>
            <consortium name="The Broad Institute Genomics Platform"/>
            <consortium name="The Broad Institute Genome Sequencing Center for Infectious Disease"/>
            <person name="Wu L."/>
            <person name="Ma J."/>
        </authorList>
    </citation>
    <scope>NUCLEOTIDE SEQUENCE [LARGE SCALE GENOMIC DNA]</scope>
    <source>
        <strain evidence="5 6">JCM 6486</strain>
    </source>
</reference>
<accession>A0ABN1M5M0</accession>
<evidence type="ECO:0000313" key="5">
    <source>
        <dbReference type="EMBL" id="GAA0864607.1"/>
    </source>
</evidence>
<dbReference type="InterPro" id="IPR018062">
    <property type="entry name" value="HTH_AraC-typ_CS"/>
</dbReference>
<evidence type="ECO:0000256" key="2">
    <source>
        <dbReference type="ARBA" id="ARBA00023125"/>
    </source>
</evidence>
<keyword evidence="6" id="KW-1185">Reference proteome</keyword>
<organism evidence="5 6">
    <name type="scientific">Paraclostridium tenue</name>
    <dbReference type="NCBI Taxonomy" id="1737"/>
    <lineage>
        <taxon>Bacteria</taxon>
        <taxon>Bacillati</taxon>
        <taxon>Bacillota</taxon>
        <taxon>Clostridia</taxon>
        <taxon>Peptostreptococcales</taxon>
        <taxon>Peptostreptococcaceae</taxon>
        <taxon>Paraclostridium</taxon>
    </lineage>
</organism>
<dbReference type="PROSITE" id="PS00041">
    <property type="entry name" value="HTH_ARAC_FAMILY_1"/>
    <property type="match status" value="1"/>
</dbReference>
<dbReference type="PROSITE" id="PS01124">
    <property type="entry name" value="HTH_ARAC_FAMILY_2"/>
    <property type="match status" value="1"/>
</dbReference>
<keyword evidence="1" id="KW-0805">Transcription regulation</keyword>
<feature type="domain" description="HTH araC/xylS-type" evidence="4">
    <location>
        <begin position="229"/>
        <end position="327"/>
    </location>
</feature>
<dbReference type="SMART" id="SM00342">
    <property type="entry name" value="HTH_ARAC"/>
    <property type="match status" value="1"/>
</dbReference>
<dbReference type="InterPro" id="IPR009057">
    <property type="entry name" value="Homeodomain-like_sf"/>
</dbReference>
<dbReference type="Proteomes" id="UP001400965">
    <property type="component" value="Unassembled WGS sequence"/>
</dbReference>
<evidence type="ECO:0000313" key="6">
    <source>
        <dbReference type="Proteomes" id="UP001400965"/>
    </source>
</evidence>
<dbReference type="PANTHER" id="PTHR43280">
    <property type="entry name" value="ARAC-FAMILY TRANSCRIPTIONAL REGULATOR"/>
    <property type="match status" value="1"/>
</dbReference>
<dbReference type="InterPro" id="IPR018060">
    <property type="entry name" value="HTH_AraC"/>
</dbReference>
<protein>
    <submittedName>
        <fullName evidence="5">PocR ligand-binding domain-containing protein</fullName>
    </submittedName>
</protein>
<dbReference type="Pfam" id="PF10114">
    <property type="entry name" value="PocR"/>
    <property type="match status" value="1"/>
</dbReference>
<evidence type="ECO:0000256" key="3">
    <source>
        <dbReference type="ARBA" id="ARBA00023163"/>
    </source>
</evidence>
<evidence type="ECO:0000256" key="1">
    <source>
        <dbReference type="ARBA" id="ARBA00023015"/>
    </source>
</evidence>
<dbReference type="SUPFAM" id="SSF46689">
    <property type="entry name" value="Homeodomain-like"/>
    <property type="match status" value="2"/>
</dbReference>
<keyword evidence="3" id="KW-0804">Transcription</keyword>
<gene>
    <name evidence="5" type="ORF">GCM10008917_18770</name>
</gene>
<proteinExistence type="predicted"/>
<dbReference type="EMBL" id="BAAACP010000010">
    <property type="protein sequence ID" value="GAA0864607.1"/>
    <property type="molecule type" value="Genomic_DNA"/>
</dbReference>